<dbReference type="Proteomes" id="UP000681967">
    <property type="component" value="Unassembled WGS sequence"/>
</dbReference>
<dbReference type="Gene3D" id="3.90.79.10">
    <property type="entry name" value="Nucleoside Triphosphate Pyrophosphohydrolase"/>
    <property type="match status" value="1"/>
</dbReference>
<dbReference type="AlphaFoldDB" id="A0A8S2WEP0"/>
<evidence type="ECO:0000313" key="1">
    <source>
        <dbReference type="EMBL" id="CAF4447458.1"/>
    </source>
</evidence>
<gene>
    <name evidence="1" type="ORF">BYL167_LOCUS33598</name>
</gene>
<evidence type="ECO:0008006" key="3">
    <source>
        <dbReference type="Google" id="ProtNLM"/>
    </source>
</evidence>
<feature type="non-terminal residue" evidence="1">
    <location>
        <position position="1"/>
    </location>
</feature>
<accession>A0A8S2WEP0</accession>
<dbReference type="EMBL" id="CAJOBH010065769">
    <property type="protein sequence ID" value="CAF4447458.1"/>
    <property type="molecule type" value="Genomic_DNA"/>
</dbReference>
<evidence type="ECO:0000313" key="2">
    <source>
        <dbReference type="Proteomes" id="UP000681967"/>
    </source>
</evidence>
<protein>
    <recommendedName>
        <fullName evidence="3">Nudix hydrolase domain-containing protein</fullName>
    </recommendedName>
</protein>
<reference evidence="1" key="1">
    <citation type="submission" date="2021-02" db="EMBL/GenBank/DDBJ databases">
        <authorList>
            <person name="Nowell W R."/>
        </authorList>
    </citation>
    <scope>NUCLEOTIDE SEQUENCE</scope>
</reference>
<comment type="caution">
    <text evidence="1">The sequence shown here is derived from an EMBL/GenBank/DDBJ whole genome shotgun (WGS) entry which is preliminary data.</text>
</comment>
<proteinExistence type="predicted"/>
<feature type="non-terminal residue" evidence="1">
    <location>
        <position position="67"/>
    </location>
</feature>
<sequence>DQCDLSLEWPKYLSSSINIDRFSRRKADIYKDIDHPYPGLVFRLCAIRESFEETGLLLAKSRTSSNS</sequence>
<name>A0A8S2WEP0_9BILA</name>
<organism evidence="1 2">
    <name type="scientific">Rotaria magnacalcarata</name>
    <dbReference type="NCBI Taxonomy" id="392030"/>
    <lineage>
        <taxon>Eukaryota</taxon>
        <taxon>Metazoa</taxon>
        <taxon>Spiralia</taxon>
        <taxon>Gnathifera</taxon>
        <taxon>Rotifera</taxon>
        <taxon>Eurotatoria</taxon>
        <taxon>Bdelloidea</taxon>
        <taxon>Philodinida</taxon>
        <taxon>Philodinidae</taxon>
        <taxon>Rotaria</taxon>
    </lineage>
</organism>